<dbReference type="PANTHER" id="PTHR33178:SF10">
    <property type="entry name" value="STRESS-RESPONSE A_B BARREL DOMAIN-CONTAINING PROTEIN"/>
    <property type="match status" value="1"/>
</dbReference>
<dbReference type="Gene3D" id="3.30.70.100">
    <property type="match status" value="1"/>
</dbReference>
<name>A0A4R5VR26_9BACI</name>
<dbReference type="EMBL" id="SMYO01000006">
    <property type="protein sequence ID" value="TDK60829.1"/>
    <property type="molecule type" value="Genomic_DNA"/>
</dbReference>
<reference evidence="3" key="2">
    <citation type="submission" date="2023-08" db="EMBL/GenBank/DDBJ databases">
        <title>Nitrogen cycling bacteria in agricultural field soils.</title>
        <authorList>
            <person name="Jang J."/>
        </authorList>
    </citation>
    <scope>NUCLEOTIDE SEQUENCE</scope>
    <source>
        <strain evidence="3">PS3-36</strain>
    </source>
</reference>
<proteinExistence type="predicted"/>
<dbReference type="SUPFAM" id="SSF54909">
    <property type="entry name" value="Dimeric alpha+beta barrel"/>
    <property type="match status" value="1"/>
</dbReference>
<feature type="domain" description="Stress-response A/B barrel" evidence="2">
    <location>
        <begin position="2"/>
        <end position="95"/>
    </location>
</feature>
<comment type="caution">
    <text evidence="4">The sequence shown here is derived from an EMBL/GenBank/DDBJ whole genome shotgun (WGS) entry which is preliminary data.</text>
</comment>
<reference evidence="4 5" key="1">
    <citation type="submission" date="2019-03" db="EMBL/GenBank/DDBJ databases">
        <title>Bacillus niacini sp. nov. a Nicotinate-Metabolizing Mesophile Isolated from Soil.</title>
        <authorList>
            <person name="Zhang G."/>
        </authorList>
    </citation>
    <scope>NUCLEOTIDE SEQUENCE [LARGE SCALE GENOMIC DNA]</scope>
    <source>
        <strain evidence="4 5">WN066</strain>
    </source>
</reference>
<dbReference type="Proteomes" id="UP001178888">
    <property type="component" value="Unassembled WGS sequence"/>
</dbReference>
<evidence type="ECO:0000313" key="3">
    <source>
        <dbReference type="EMBL" id="MDQ6598624.1"/>
    </source>
</evidence>
<dbReference type="AlphaFoldDB" id="A0A4R5VR26"/>
<dbReference type="Pfam" id="PF07876">
    <property type="entry name" value="Dabb"/>
    <property type="match status" value="1"/>
</dbReference>
<dbReference type="EMBL" id="JAVGVR010000001">
    <property type="protein sequence ID" value="MDQ6598624.1"/>
    <property type="molecule type" value="Genomic_DNA"/>
</dbReference>
<evidence type="ECO:0000259" key="2">
    <source>
        <dbReference type="PROSITE" id="PS51502"/>
    </source>
</evidence>
<evidence type="ECO:0000313" key="4">
    <source>
        <dbReference type="EMBL" id="TDK60829.1"/>
    </source>
</evidence>
<evidence type="ECO:0000313" key="6">
    <source>
        <dbReference type="Proteomes" id="UP001178888"/>
    </source>
</evidence>
<dbReference type="InterPro" id="IPR013097">
    <property type="entry name" value="Dabb"/>
</dbReference>
<organism evidence="4 5">
    <name type="scientific">Bacillus salipaludis</name>
    <dbReference type="NCBI Taxonomy" id="2547811"/>
    <lineage>
        <taxon>Bacteria</taxon>
        <taxon>Bacillati</taxon>
        <taxon>Bacillota</taxon>
        <taxon>Bacilli</taxon>
        <taxon>Bacillales</taxon>
        <taxon>Bacillaceae</taxon>
        <taxon>Bacillus</taxon>
    </lineage>
</organism>
<dbReference type="InterPro" id="IPR044662">
    <property type="entry name" value="HS1/DABB1-like"/>
</dbReference>
<comment type="subunit">
    <text evidence="1">Homodimer.</text>
</comment>
<evidence type="ECO:0000313" key="5">
    <source>
        <dbReference type="Proteomes" id="UP000295132"/>
    </source>
</evidence>
<dbReference type="InterPro" id="IPR011008">
    <property type="entry name" value="Dimeric_a/b-barrel"/>
</dbReference>
<keyword evidence="6" id="KW-1185">Reference proteome</keyword>
<dbReference type="SMART" id="SM00886">
    <property type="entry name" value="Dabb"/>
    <property type="match status" value="1"/>
</dbReference>
<protein>
    <submittedName>
        <fullName evidence="4">Dabb family protein</fullName>
    </submittedName>
</protein>
<sequence>MVEHIVLLKFSELTTREQKDIAIRMTLALKDEIPGIIDIQQGYNFSERNKGYEVGLTVRFDHRHSLENYGPHPKHQEVFSFLKEIGLEDLIAVDFDF</sequence>
<evidence type="ECO:0000256" key="1">
    <source>
        <dbReference type="ARBA" id="ARBA00011738"/>
    </source>
</evidence>
<dbReference type="PROSITE" id="PS51502">
    <property type="entry name" value="S_R_A_B_BARREL"/>
    <property type="match status" value="1"/>
</dbReference>
<dbReference type="PANTHER" id="PTHR33178">
    <property type="match status" value="1"/>
</dbReference>
<accession>A0A4R5VR26</accession>
<dbReference type="Proteomes" id="UP000295132">
    <property type="component" value="Unassembled WGS sequence"/>
</dbReference>
<gene>
    <name evidence="4" type="ORF">E2K98_13970</name>
    <name evidence="3" type="ORF">RCG21_20050</name>
</gene>
<dbReference type="RefSeq" id="WP_133335060.1">
    <property type="nucleotide sequence ID" value="NZ_JAVGVR010000001.1"/>
</dbReference>